<dbReference type="PANTHER" id="PTHR36566">
    <property type="entry name" value="NICKEL INSERTION PROTEIN-RELATED"/>
    <property type="match status" value="1"/>
</dbReference>
<dbReference type="HAMAP" id="MF_01074">
    <property type="entry name" value="LarC"/>
    <property type="match status" value="1"/>
</dbReference>
<accession>A0A644Z4A2</accession>
<evidence type="ECO:0000313" key="2">
    <source>
        <dbReference type="EMBL" id="MPM34821.1"/>
    </source>
</evidence>
<comment type="caution">
    <text evidence="2">The sequence shown here is derived from an EMBL/GenBank/DDBJ whole genome shotgun (WGS) entry which is preliminary data.</text>
</comment>
<dbReference type="InterPro" id="IPR002822">
    <property type="entry name" value="Ni_insertion"/>
</dbReference>
<sequence length="398" mass="43787">MQAIYVEAFSGISGNMFLGGLLNLGVPINYITDEIAKMHLGNYEIIYDSVNKCGIEGSYFNVLLPEEHEHHGNHHHEHRNLADITRIINESTLSQSVKENALRVFNVLAVAEAHVHGKPIDEVHFHEVGAIDTIIDIVGSVLALEYLGIEKVYVSRIQTGCGFVQCAHGLMPIPAPATAEILKSIPHYHGNIEKELVTPTGAALMAALAETVADLPSNFSGSSIGYGAGTWDLSIPNVVRVNLGEVNIDNNESLLVAECNIDDMSGEIFPFVFEKLLSAGALDVWVTPIIMKKGRPAHKLSILAYAENLEQIVLTVLKETSSLGLRYYPVKRKIASRRFIDTELTYGNIAVKIATYNEEMVNIAPEYEDCRKIADKTGKPLKKVMQEAIKKAEEDLND</sequence>
<dbReference type="Gene3D" id="3.30.70.1380">
    <property type="entry name" value="Transcriptional regulatory protein pf0864 domain like"/>
    <property type="match status" value="1"/>
</dbReference>
<dbReference type="AlphaFoldDB" id="A0A644Z4A2"/>
<keyword evidence="1" id="KW-0533">Nickel</keyword>
<proteinExistence type="inferred from homology"/>
<gene>
    <name evidence="2" type="primary">larC_12</name>
    <name evidence="2" type="ORF">SDC9_81411</name>
</gene>
<dbReference type="Gene3D" id="3.10.20.300">
    <property type="entry name" value="mk0293 like domain"/>
    <property type="match status" value="1"/>
</dbReference>
<name>A0A644Z4A2_9ZZZZ</name>
<organism evidence="2">
    <name type="scientific">bioreactor metagenome</name>
    <dbReference type="NCBI Taxonomy" id="1076179"/>
    <lineage>
        <taxon>unclassified sequences</taxon>
        <taxon>metagenomes</taxon>
        <taxon>ecological metagenomes</taxon>
    </lineage>
</organism>
<dbReference type="PANTHER" id="PTHR36566:SF1">
    <property type="entry name" value="PYRIDINIUM-3,5-BISTHIOCARBOXYLIC ACID MONONUCLEOTIDE NICKEL INSERTION PROTEIN"/>
    <property type="match status" value="1"/>
</dbReference>
<dbReference type="NCBIfam" id="TIGR00299">
    <property type="entry name" value="nickel pincer cofactor biosynthesis protein LarC"/>
    <property type="match status" value="1"/>
</dbReference>
<evidence type="ECO:0000256" key="1">
    <source>
        <dbReference type="ARBA" id="ARBA00022596"/>
    </source>
</evidence>
<dbReference type="EMBL" id="VSSQ01007089">
    <property type="protein sequence ID" value="MPM34821.1"/>
    <property type="molecule type" value="Genomic_DNA"/>
</dbReference>
<protein>
    <submittedName>
        <fullName evidence="2">Pyridinium-3,5-bisthiocarboxylic acid mononucleotide nickel insertion protein</fullName>
    </submittedName>
</protein>
<reference evidence="2" key="1">
    <citation type="submission" date="2019-08" db="EMBL/GenBank/DDBJ databases">
        <authorList>
            <person name="Kucharzyk K."/>
            <person name="Murdoch R.W."/>
            <person name="Higgins S."/>
            <person name="Loffler F."/>
        </authorList>
    </citation>
    <scope>NUCLEOTIDE SEQUENCE</scope>
</reference>
<dbReference type="Pfam" id="PF01969">
    <property type="entry name" value="Ni_insertion"/>
    <property type="match status" value="1"/>
</dbReference>